<accession>A0A146G215</accession>
<keyword evidence="1" id="KW-0472">Membrane</keyword>
<dbReference type="AlphaFoldDB" id="A0A146G215"/>
<organism evidence="2 3">
    <name type="scientific">Terrimicrobium sacchariphilum</name>
    <dbReference type="NCBI Taxonomy" id="690879"/>
    <lineage>
        <taxon>Bacteria</taxon>
        <taxon>Pseudomonadati</taxon>
        <taxon>Verrucomicrobiota</taxon>
        <taxon>Terrimicrobiia</taxon>
        <taxon>Terrimicrobiales</taxon>
        <taxon>Terrimicrobiaceae</taxon>
        <taxon>Terrimicrobium</taxon>
    </lineage>
</organism>
<evidence type="ECO:0000256" key="1">
    <source>
        <dbReference type="SAM" id="Phobius"/>
    </source>
</evidence>
<proteinExistence type="predicted"/>
<keyword evidence="3" id="KW-1185">Reference proteome</keyword>
<name>A0A146G215_TERSA</name>
<keyword evidence="1" id="KW-1133">Transmembrane helix</keyword>
<dbReference type="EMBL" id="BDCO01000001">
    <property type="protein sequence ID" value="GAT31563.1"/>
    <property type="molecule type" value="Genomic_DNA"/>
</dbReference>
<dbReference type="OrthoDB" id="204663at2"/>
<evidence type="ECO:0000313" key="3">
    <source>
        <dbReference type="Proteomes" id="UP000076023"/>
    </source>
</evidence>
<sequence length="117" mass="12266">MKLPVPLALVLVASVIALGAFFSLRSYTDSREQKIHDLQAATDVQIEVLAPLLQKYKLGSGIGTTSKTFSEFLSAQVAAGKLPEAEAKQALATISAAGQGEPVLTSRGWVMPVIAGN</sequence>
<feature type="transmembrane region" description="Helical" evidence="1">
    <location>
        <begin position="6"/>
        <end position="24"/>
    </location>
</feature>
<gene>
    <name evidence="2" type="ORF">TSACC_1114</name>
</gene>
<comment type="caution">
    <text evidence="2">The sequence shown here is derived from an EMBL/GenBank/DDBJ whole genome shotgun (WGS) entry which is preliminary data.</text>
</comment>
<dbReference type="Proteomes" id="UP000076023">
    <property type="component" value="Unassembled WGS sequence"/>
</dbReference>
<dbReference type="InParanoid" id="A0A146G215"/>
<protein>
    <submittedName>
        <fullName evidence="2">Uncharacterized protein</fullName>
    </submittedName>
</protein>
<evidence type="ECO:0000313" key="2">
    <source>
        <dbReference type="EMBL" id="GAT31563.1"/>
    </source>
</evidence>
<reference evidence="3" key="1">
    <citation type="journal article" date="2017" name="Genome Announc.">
        <title>Draft Genome Sequence of Terrimicrobium sacchariphilum NM-5T, a Facultative Anaerobic Soil Bacterium of the Class Spartobacteria.</title>
        <authorList>
            <person name="Qiu Y.L."/>
            <person name="Tourlousse D.M."/>
            <person name="Matsuura N."/>
            <person name="Ohashi A."/>
            <person name="Sekiguchi Y."/>
        </authorList>
    </citation>
    <scope>NUCLEOTIDE SEQUENCE [LARGE SCALE GENOMIC DNA]</scope>
    <source>
        <strain evidence="3">NM-5</strain>
    </source>
</reference>
<dbReference type="STRING" id="690879.TSACC_1114"/>
<keyword evidence="1" id="KW-0812">Transmembrane</keyword>
<dbReference type="RefSeq" id="WP_075077453.1">
    <property type="nucleotide sequence ID" value="NZ_BDCO01000001.1"/>
</dbReference>